<dbReference type="FunFam" id="1.20.1050.130:FF:000016">
    <property type="entry name" value="Glutathione S-transferase 1"/>
    <property type="match status" value="1"/>
</dbReference>
<dbReference type="PROSITE" id="PS50404">
    <property type="entry name" value="GST_NTER"/>
    <property type="match status" value="1"/>
</dbReference>
<comment type="similarity">
    <text evidence="1">Belongs to the GST superfamily.</text>
</comment>
<evidence type="ECO:0000256" key="3">
    <source>
        <dbReference type="ARBA" id="ARBA00022679"/>
    </source>
</evidence>
<evidence type="ECO:0000259" key="6">
    <source>
        <dbReference type="PROSITE" id="PS50404"/>
    </source>
</evidence>
<reference evidence="8 9" key="1">
    <citation type="submission" date="2019-02" db="EMBL/GenBank/DDBJ databases">
        <title>Genome sequencing of the rare red list fungi Phlebia centrifuga.</title>
        <authorList>
            <person name="Buettner E."/>
            <person name="Kellner H."/>
        </authorList>
    </citation>
    <scope>NUCLEOTIDE SEQUENCE [LARGE SCALE GENOMIC DNA]</scope>
    <source>
        <strain evidence="8 9">DSM 108282</strain>
    </source>
</reference>
<gene>
    <name evidence="8" type="ORF">EW026_g6637</name>
</gene>
<dbReference type="Pfam" id="PF02798">
    <property type="entry name" value="GST_N"/>
    <property type="match status" value="1"/>
</dbReference>
<dbReference type="InterPro" id="IPR036282">
    <property type="entry name" value="Glutathione-S-Trfase_C_sf"/>
</dbReference>
<dbReference type="PANTHER" id="PTHR44051:SF3">
    <property type="entry name" value="TRANSCRIPTIONAL REGULATOR URE2"/>
    <property type="match status" value="1"/>
</dbReference>
<dbReference type="SUPFAM" id="SSF51735">
    <property type="entry name" value="NAD(P)-binding Rossmann-fold domains"/>
    <property type="match status" value="1"/>
</dbReference>
<dbReference type="Pfam" id="PF00043">
    <property type="entry name" value="GST_C"/>
    <property type="match status" value="1"/>
</dbReference>
<dbReference type="Proteomes" id="UP000309038">
    <property type="component" value="Unassembled WGS sequence"/>
</dbReference>
<evidence type="ECO:0000256" key="2">
    <source>
        <dbReference type="ARBA" id="ARBA00012452"/>
    </source>
</evidence>
<dbReference type="InterPro" id="IPR005097">
    <property type="entry name" value="Sacchrp_dh_NADP-bd"/>
</dbReference>
<dbReference type="GO" id="GO:0005737">
    <property type="term" value="C:cytoplasm"/>
    <property type="evidence" value="ECO:0007669"/>
    <property type="project" value="UniProtKB-ARBA"/>
</dbReference>
<evidence type="ECO:0000313" key="9">
    <source>
        <dbReference type="Proteomes" id="UP000309038"/>
    </source>
</evidence>
<dbReference type="Pfam" id="PF03435">
    <property type="entry name" value="Sacchrp_dh_NADP"/>
    <property type="match status" value="1"/>
</dbReference>
<evidence type="ECO:0000256" key="1">
    <source>
        <dbReference type="ARBA" id="ARBA00007409"/>
    </source>
</evidence>
<comment type="function">
    <text evidence="5">Involved in the oxidative stress response and detoxification.</text>
</comment>
<dbReference type="PROSITE" id="PS50405">
    <property type="entry name" value="GST_CTER"/>
    <property type="match status" value="1"/>
</dbReference>
<comment type="caution">
    <text evidence="8">The sequence shown here is derived from an EMBL/GenBank/DDBJ whole genome shotgun (WGS) entry which is preliminary data.</text>
</comment>
<feature type="domain" description="GST N-terminal" evidence="6">
    <location>
        <begin position="412"/>
        <end position="496"/>
    </location>
</feature>
<evidence type="ECO:0000259" key="7">
    <source>
        <dbReference type="PROSITE" id="PS50405"/>
    </source>
</evidence>
<dbReference type="InterPro" id="IPR040079">
    <property type="entry name" value="Glutathione_S-Trfase"/>
</dbReference>
<dbReference type="SUPFAM" id="SSF47616">
    <property type="entry name" value="GST C-terminal domain-like"/>
    <property type="match status" value="1"/>
</dbReference>
<proteinExistence type="inferred from homology"/>
<dbReference type="SFLD" id="SFLDS00019">
    <property type="entry name" value="Glutathione_Transferase_(cytos"/>
    <property type="match status" value="1"/>
</dbReference>
<evidence type="ECO:0000256" key="4">
    <source>
        <dbReference type="ARBA" id="ARBA00047960"/>
    </source>
</evidence>
<dbReference type="AlphaFoldDB" id="A0A4S4KAK5"/>
<name>A0A4S4KAK5_9APHY</name>
<protein>
    <recommendedName>
        <fullName evidence="2">glutathione transferase</fullName>
        <ecNumber evidence="2">2.5.1.18</ecNumber>
    </recommendedName>
</protein>
<dbReference type="PANTHER" id="PTHR44051">
    <property type="entry name" value="GLUTATHIONE S-TRANSFERASE-RELATED"/>
    <property type="match status" value="1"/>
</dbReference>
<dbReference type="InterPro" id="IPR004046">
    <property type="entry name" value="GST_C"/>
</dbReference>
<feature type="domain" description="GST C-terminal" evidence="7">
    <location>
        <begin position="502"/>
        <end position="632"/>
    </location>
</feature>
<dbReference type="GO" id="GO:0005634">
    <property type="term" value="C:nucleus"/>
    <property type="evidence" value="ECO:0007669"/>
    <property type="project" value="UniProtKB-ARBA"/>
</dbReference>
<dbReference type="SUPFAM" id="SSF52833">
    <property type="entry name" value="Thioredoxin-like"/>
    <property type="match status" value="1"/>
</dbReference>
<evidence type="ECO:0000256" key="5">
    <source>
        <dbReference type="ARBA" id="ARBA00060024"/>
    </source>
</evidence>
<dbReference type="Gene3D" id="3.40.50.720">
    <property type="entry name" value="NAD(P)-binding Rossmann-like Domain"/>
    <property type="match status" value="1"/>
</dbReference>
<dbReference type="SFLD" id="SFLDG01151">
    <property type="entry name" value="Main.2:_Nu-like"/>
    <property type="match status" value="1"/>
</dbReference>
<dbReference type="EMBL" id="SGPJ01000378">
    <property type="protein sequence ID" value="THG94923.1"/>
    <property type="molecule type" value="Genomic_DNA"/>
</dbReference>
<sequence>MVDILVLGATGYTGRLIARYLNAHPERSSFTFGIAGRSKSKLASLKQELNLGDSVQVFHVDVTKQSDVDEVVKATKVVINTVGPYWRACAEQGKHYVDLAGEQHWIHDIIIECVLDYLASKTHAIIVPASGFDSVPSDLAVHLSNKTLKALSGSDTDIEESVSAFKLAGTISGGTVQSILSAVTEVPREKMRIAMLDHALSTALKGPRSPPPKLWYTLPFSYPTIYGGLFMMASGNKAIVQRSWGLNENRSTNPETVSQDARIHAYGPKFKYTEFMVMPGKLSSIMLSLGLALSIVCLMIPPFRWLFTKLMPQSGEGPSERQLKDGYFHLTNVTSSVASPSKPQTHVRTVVHGQGDPGYLLTSIMIAESALAILLSHSELPQAAQEGGVLTPSTALGDVLLKRLSIVMSHGKQFTLYTHKGGPNGWKVAIVLEELGLTYESIYLDFDKGEQKSPEHTKYNPNGRIPTLIDHKNNDFTLWESDAILLYLVEKYDHEHKISVTSEGDKFHQTQWLFFQSSGQGPYYGQAAWFLVYHPEKIPSAIERYMNEIFRVLGVLESVLSKQEWLVGGKPTIADLSFLPWNQSTFSRLPSYKEGYDVQKEFPAVAAWHGKLEARDSVKRIVAARDAALKNQ</sequence>
<organism evidence="8 9">
    <name type="scientific">Hermanssonia centrifuga</name>
    <dbReference type="NCBI Taxonomy" id="98765"/>
    <lineage>
        <taxon>Eukaryota</taxon>
        <taxon>Fungi</taxon>
        <taxon>Dikarya</taxon>
        <taxon>Basidiomycota</taxon>
        <taxon>Agaricomycotina</taxon>
        <taxon>Agaricomycetes</taxon>
        <taxon>Polyporales</taxon>
        <taxon>Meruliaceae</taxon>
        <taxon>Hermanssonia</taxon>
    </lineage>
</organism>
<dbReference type="CDD" id="cd03048">
    <property type="entry name" value="GST_N_Ure2p_like"/>
    <property type="match status" value="1"/>
</dbReference>
<dbReference type="Gene3D" id="1.20.1050.130">
    <property type="match status" value="1"/>
</dbReference>
<dbReference type="SFLD" id="SFLDG00358">
    <property type="entry name" value="Main_(cytGST)"/>
    <property type="match status" value="1"/>
</dbReference>
<dbReference type="InterPro" id="IPR036249">
    <property type="entry name" value="Thioredoxin-like_sf"/>
</dbReference>
<comment type="catalytic activity">
    <reaction evidence="4">
        <text>RX + glutathione = an S-substituted glutathione + a halide anion + H(+)</text>
        <dbReference type="Rhea" id="RHEA:16437"/>
        <dbReference type="ChEBI" id="CHEBI:15378"/>
        <dbReference type="ChEBI" id="CHEBI:16042"/>
        <dbReference type="ChEBI" id="CHEBI:17792"/>
        <dbReference type="ChEBI" id="CHEBI:57925"/>
        <dbReference type="ChEBI" id="CHEBI:90779"/>
        <dbReference type="EC" id="2.5.1.18"/>
    </reaction>
</comment>
<dbReference type="InterPro" id="IPR036291">
    <property type="entry name" value="NAD(P)-bd_dom_sf"/>
</dbReference>
<dbReference type="InterPro" id="IPR010987">
    <property type="entry name" value="Glutathione-S-Trfase_C-like"/>
</dbReference>
<evidence type="ECO:0000313" key="8">
    <source>
        <dbReference type="EMBL" id="THG94923.1"/>
    </source>
</evidence>
<dbReference type="InterPro" id="IPR004045">
    <property type="entry name" value="Glutathione_S-Trfase_N"/>
</dbReference>
<accession>A0A4S4KAK5</accession>
<keyword evidence="3" id="KW-0808">Transferase</keyword>
<keyword evidence="9" id="KW-1185">Reference proteome</keyword>
<dbReference type="EC" id="2.5.1.18" evidence="2"/>
<dbReference type="GO" id="GO:0004364">
    <property type="term" value="F:glutathione transferase activity"/>
    <property type="evidence" value="ECO:0007669"/>
    <property type="project" value="UniProtKB-EC"/>
</dbReference>